<proteinExistence type="predicted"/>
<organism evidence="1 2">
    <name type="scientific">Escallonia herrerae</name>
    <dbReference type="NCBI Taxonomy" id="1293975"/>
    <lineage>
        <taxon>Eukaryota</taxon>
        <taxon>Viridiplantae</taxon>
        <taxon>Streptophyta</taxon>
        <taxon>Embryophyta</taxon>
        <taxon>Tracheophyta</taxon>
        <taxon>Spermatophyta</taxon>
        <taxon>Magnoliopsida</taxon>
        <taxon>eudicotyledons</taxon>
        <taxon>Gunneridae</taxon>
        <taxon>Pentapetalae</taxon>
        <taxon>asterids</taxon>
        <taxon>campanulids</taxon>
        <taxon>Escalloniales</taxon>
        <taxon>Escalloniaceae</taxon>
        <taxon>Escallonia</taxon>
    </lineage>
</organism>
<gene>
    <name evidence="1" type="ORF">RJ639_039442</name>
</gene>
<accession>A0AA89B501</accession>
<dbReference type="AlphaFoldDB" id="A0AA89B501"/>
<comment type="caution">
    <text evidence="1">The sequence shown here is derived from an EMBL/GenBank/DDBJ whole genome shotgun (WGS) entry which is preliminary data.</text>
</comment>
<dbReference type="EMBL" id="JAVXUP010000435">
    <property type="protein sequence ID" value="KAK3027975.1"/>
    <property type="molecule type" value="Genomic_DNA"/>
</dbReference>
<protein>
    <submittedName>
        <fullName evidence="1">Uncharacterized protein</fullName>
    </submittedName>
</protein>
<dbReference type="Proteomes" id="UP001188597">
    <property type="component" value="Unassembled WGS sequence"/>
</dbReference>
<evidence type="ECO:0000313" key="1">
    <source>
        <dbReference type="EMBL" id="KAK3027975.1"/>
    </source>
</evidence>
<evidence type="ECO:0000313" key="2">
    <source>
        <dbReference type="Proteomes" id="UP001188597"/>
    </source>
</evidence>
<sequence length="141" mass="15162">MGSSQMCDSAAPIIEFAIAISTVVHPLATHARCDHVDFKLGSDRVVGGIRVGGGVKGGFCVGDVVKSRGGSTASQFGVLRGLDPTRALKDELFLSQLFLEWSANFDDHSFLHIEEFNDFARMKPQMISASAMEATNPVIFT</sequence>
<keyword evidence="2" id="KW-1185">Reference proteome</keyword>
<name>A0AA89B501_9ASTE</name>
<reference evidence="1" key="1">
    <citation type="submission" date="2022-12" db="EMBL/GenBank/DDBJ databases">
        <title>Draft genome assemblies for two species of Escallonia (Escalloniales).</title>
        <authorList>
            <person name="Chanderbali A."/>
            <person name="Dervinis C."/>
            <person name="Anghel I."/>
            <person name="Soltis D."/>
            <person name="Soltis P."/>
            <person name="Zapata F."/>
        </authorList>
    </citation>
    <scope>NUCLEOTIDE SEQUENCE</scope>
    <source>
        <strain evidence="1">UCBG64.0493</strain>
        <tissue evidence="1">Leaf</tissue>
    </source>
</reference>